<dbReference type="Proteomes" id="UP000612893">
    <property type="component" value="Unassembled WGS sequence"/>
</dbReference>
<organism evidence="1 2">
    <name type="scientific">Candidatus Nephthysia bennettiae</name>
    <dbReference type="NCBI Taxonomy" id="3127016"/>
    <lineage>
        <taxon>Bacteria</taxon>
        <taxon>Bacillati</taxon>
        <taxon>Candidatus Dormiibacterota</taxon>
        <taxon>Candidatus Dormibacteria</taxon>
        <taxon>Candidatus Dormibacterales</taxon>
        <taxon>Candidatus Dormibacteraceae</taxon>
        <taxon>Candidatus Nephthysia</taxon>
    </lineage>
</organism>
<evidence type="ECO:0000313" key="2">
    <source>
        <dbReference type="Proteomes" id="UP000612893"/>
    </source>
</evidence>
<comment type="caution">
    <text evidence="1">The sequence shown here is derived from an EMBL/GenBank/DDBJ whole genome shotgun (WGS) entry which is preliminary data.</text>
</comment>
<dbReference type="EMBL" id="JAEKNR010000168">
    <property type="protein sequence ID" value="MBJ7599672.1"/>
    <property type="molecule type" value="Genomic_DNA"/>
</dbReference>
<sequence length="385" mass="40031">MSSIAAPGATTVLAHSGAFETVATGLDNPRGLVPLGEDRLAVAEAGHAGPVCIGPGLCLGLNGQVTSLGLGDRDRTVLASGLPSISGAFGAFGLGGIALHDRKLYFVVGLNPQSFGDPAVDCQGQADYNSCVATVTTTQRQSGFLNQVRSVHSNHGWDHVAGVGRFDFDYAVAHPDPGNPEYQPGDANPFGVTAGPAGGFYVVDAASNTLDFVSSRGVINVLAFIPDPPNHQPIYDAAPTCAARTPNGDVYIGTETNSLWRWDGRALTKVLSGGKLGQVIGCVADRHGNIYLANLSSMIRGTFPNFNEKPFDGSIVKVTPRLTTSYVATGLNYPTGLTLDEAGTLYVALNGLCPKDLSLLNSQNSPPGACPEPGKVVRLRLEGDD</sequence>
<gene>
    <name evidence="1" type="ORF">JF922_16535</name>
</gene>
<reference evidence="1" key="1">
    <citation type="submission" date="2020-10" db="EMBL/GenBank/DDBJ databases">
        <title>Ca. Dormibacterota MAGs.</title>
        <authorList>
            <person name="Montgomery K."/>
        </authorList>
    </citation>
    <scope>NUCLEOTIDE SEQUENCE [LARGE SCALE GENOMIC DNA]</scope>
    <source>
        <strain evidence="1">SC8812_S17_10</strain>
    </source>
</reference>
<dbReference type="Gene3D" id="2.120.10.30">
    <property type="entry name" value="TolB, C-terminal domain"/>
    <property type="match status" value="1"/>
</dbReference>
<dbReference type="InterPro" id="IPR048031">
    <property type="entry name" value="ScyD/ScyE-like"/>
</dbReference>
<accession>A0A934K9G4</accession>
<evidence type="ECO:0000313" key="1">
    <source>
        <dbReference type="EMBL" id="MBJ7599672.1"/>
    </source>
</evidence>
<name>A0A934K9G4_9BACT</name>
<dbReference type="SUPFAM" id="SSF63829">
    <property type="entry name" value="Calcium-dependent phosphotriesterase"/>
    <property type="match status" value="1"/>
</dbReference>
<keyword evidence="2" id="KW-1185">Reference proteome</keyword>
<dbReference type="NCBIfam" id="NF033206">
    <property type="entry name" value="ScyE_fam"/>
    <property type="match status" value="1"/>
</dbReference>
<dbReference type="InterPro" id="IPR011042">
    <property type="entry name" value="6-blade_b-propeller_TolB-like"/>
</dbReference>
<dbReference type="RefSeq" id="WP_338203246.1">
    <property type="nucleotide sequence ID" value="NZ_JAEKNR010000168.1"/>
</dbReference>
<proteinExistence type="predicted"/>
<dbReference type="AlphaFoldDB" id="A0A934K9G4"/>
<protein>
    <submittedName>
        <fullName evidence="1">ScyD/ScyE family protein</fullName>
    </submittedName>
</protein>